<gene>
    <name evidence="2" type="ORF">QQ91_001845</name>
</gene>
<organism evidence="2">
    <name type="scientific">Lyngbya confervoides BDU141951</name>
    <dbReference type="NCBI Taxonomy" id="1574623"/>
    <lineage>
        <taxon>Bacteria</taxon>
        <taxon>Bacillati</taxon>
        <taxon>Cyanobacteriota</taxon>
        <taxon>Cyanophyceae</taxon>
        <taxon>Oscillatoriophycideae</taxon>
        <taxon>Oscillatoriales</taxon>
        <taxon>Microcoleaceae</taxon>
        <taxon>Lyngbya</taxon>
    </lineage>
</organism>
<reference evidence="2" key="1">
    <citation type="submission" date="2014-11" db="EMBL/GenBank/DDBJ databases">
        <authorList>
            <person name="Malar M.C."/>
            <person name="Sen D."/>
            <person name="Tripathy S."/>
        </authorList>
    </citation>
    <scope>NUCLEOTIDE SEQUENCE</scope>
    <source>
        <strain evidence="2">BDU141951</strain>
    </source>
</reference>
<evidence type="ECO:0000256" key="1">
    <source>
        <dbReference type="SAM" id="MobiDB-lite"/>
    </source>
</evidence>
<reference evidence="2" key="2">
    <citation type="journal article" date="2015" name="Genome Announc.">
        <title>Draft Genome Sequence of Filamentous Marine Cyanobacterium Lyngbya confervoides Strain BDU141951.</title>
        <authorList>
            <person name="Chandrababunaidu M.M."/>
            <person name="Sen D."/>
            <person name="Tripathy S."/>
        </authorList>
    </citation>
    <scope>NUCLEOTIDE SEQUENCE</scope>
    <source>
        <strain evidence="2">BDU141951</strain>
    </source>
</reference>
<proteinExistence type="predicted"/>
<dbReference type="AlphaFoldDB" id="A0A8T6QKN3"/>
<feature type="region of interest" description="Disordered" evidence="1">
    <location>
        <begin position="1"/>
        <end position="47"/>
    </location>
</feature>
<reference evidence="2" key="3">
    <citation type="submission" date="2020-02" db="EMBL/GenBank/DDBJ databases">
        <authorList>
            <person name="Sarangi A.N."/>
            <person name="Ghosh S."/>
            <person name="Mukherjee M."/>
            <person name="Tripathy S."/>
        </authorList>
    </citation>
    <scope>NUCLEOTIDE SEQUENCE</scope>
    <source>
        <strain evidence="2">BDU141951</strain>
    </source>
</reference>
<protein>
    <submittedName>
        <fullName evidence="2">Uncharacterized protein</fullName>
    </submittedName>
</protein>
<name>A0A8T6QKN3_9CYAN</name>
<evidence type="ECO:0000313" key="2">
    <source>
        <dbReference type="EMBL" id="NEV65854.1"/>
    </source>
</evidence>
<accession>A0A8T6QKN3</accession>
<comment type="caution">
    <text evidence="2">The sequence shown here is derived from an EMBL/GenBank/DDBJ whole genome shotgun (WGS) entry which is preliminary data.</text>
</comment>
<sequence>MKPERYLARYSQAAGDNPSSRPHGARTPRTRAIGHGGQPQQEVLPPS</sequence>
<dbReference type="EMBL" id="JTHE02000002">
    <property type="protein sequence ID" value="NEV65854.1"/>
    <property type="molecule type" value="Genomic_DNA"/>
</dbReference>